<protein>
    <recommendedName>
        <fullName evidence="3">RING finger protein 141</fullName>
    </recommendedName>
</protein>
<evidence type="ECO:0000259" key="12">
    <source>
        <dbReference type="PROSITE" id="PS50089"/>
    </source>
</evidence>
<dbReference type="CDD" id="cd16545">
    <property type="entry name" value="RING-HC_RNF141"/>
    <property type="match status" value="1"/>
</dbReference>
<reference evidence="13" key="5">
    <citation type="submission" date="2025-09" db="UniProtKB">
        <authorList>
            <consortium name="Ensembl"/>
        </authorList>
    </citation>
    <scope>IDENTIFICATION</scope>
</reference>
<reference evidence="14" key="1">
    <citation type="journal article" date="2006" name="Science">
        <title>Ancient noncoding elements conserved in the human genome.</title>
        <authorList>
            <person name="Venkatesh B."/>
            <person name="Kirkness E.F."/>
            <person name="Loh Y.H."/>
            <person name="Halpern A.L."/>
            <person name="Lee A.P."/>
            <person name="Johnson J."/>
            <person name="Dandona N."/>
            <person name="Viswanathan L.D."/>
            <person name="Tay A."/>
            <person name="Venter J.C."/>
            <person name="Strausberg R.L."/>
            <person name="Brenner S."/>
        </authorList>
    </citation>
    <scope>NUCLEOTIDE SEQUENCE [LARGE SCALE GENOMIC DNA]</scope>
</reference>
<dbReference type="PROSITE" id="PS50089">
    <property type="entry name" value="ZF_RING_2"/>
    <property type="match status" value="1"/>
</dbReference>
<evidence type="ECO:0000256" key="4">
    <source>
        <dbReference type="ARBA" id="ARBA00022707"/>
    </source>
</evidence>
<dbReference type="PROSITE" id="PS00518">
    <property type="entry name" value="ZF_RING_1"/>
    <property type="match status" value="1"/>
</dbReference>
<evidence type="ECO:0000256" key="11">
    <source>
        <dbReference type="SAM" id="Phobius"/>
    </source>
</evidence>
<dbReference type="FunFam" id="3.30.40.10:FF:000160">
    <property type="entry name" value="Ring finger protein 141"/>
    <property type="match status" value="1"/>
</dbReference>
<dbReference type="GeneTree" id="ENSGT00390000003145"/>
<feature type="transmembrane region" description="Helical" evidence="11">
    <location>
        <begin position="12"/>
        <end position="37"/>
    </location>
</feature>
<keyword evidence="6 10" id="KW-0863">Zinc-finger</keyword>
<keyword evidence="9" id="KW-0449">Lipoprotein</keyword>
<evidence type="ECO:0000256" key="10">
    <source>
        <dbReference type="PROSITE-ProRule" id="PRU00175"/>
    </source>
</evidence>
<name>A0A4W3KH05_CALMI</name>
<comment type="subcellular location">
    <subcellularLocation>
        <location evidence="2">Membrane</location>
        <topology evidence="2">Lipid-anchor</topology>
    </subcellularLocation>
</comment>
<evidence type="ECO:0000256" key="9">
    <source>
        <dbReference type="ARBA" id="ARBA00023288"/>
    </source>
</evidence>
<feature type="domain" description="RING-type" evidence="12">
    <location>
        <begin position="369"/>
        <end position="406"/>
    </location>
</feature>
<dbReference type="GO" id="GO:0008270">
    <property type="term" value="F:zinc ion binding"/>
    <property type="evidence" value="ECO:0007669"/>
    <property type="project" value="UniProtKB-KW"/>
</dbReference>
<evidence type="ECO:0000256" key="1">
    <source>
        <dbReference type="ARBA" id="ARBA00003056"/>
    </source>
</evidence>
<evidence type="ECO:0000256" key="3">
    <source>
        <dbReference type="ARBA" id="ARBA00022017"/>
    </source>
</evidence>
<dbReference type="Ensembl" id="ENSCMIT00000047092.1">
    <property type="protein sequence ID" value="ENSCMIP00000046430.1"/>
    <property type="gene ID" value="ENSCMIG00000019101.1"/>
</dbReference>
<keyword evidence="11" id="KW-0812">Transmembrane</keyword>
<keyword evidence="4" id="KW-0519">Myristate</keyword>
<dbReference type="GO" id="GO:0004842">
    <property type="term" value="F:ubiquitin-protein transferase activity"/>
    <property type="evidence" value="ECO:0007669"/>
    <property type="project" value="TreeGrafter"/>
</dbReference>
<proteinExistence type="predicted"/>
<sequence>PSRTREQLDSFFFFFPVPTLFLCLLSSLSLSPLTLSLISPSPTPTPSLSLSFHTHDLSHFLSSLGLCFFSLTHSLSSLTPPLCLSSLTVPLCLSSLSHTPTPPLSLLSHSLSLCHSSITLPLSLCLSSLTLPLSLSLSVSLTPPSLSVPPLSHSPSLTLCLSSLTFSPSLSLLSHTLSLSVSPLSLPPPLTLPPSPSHTPSLPLSFCLSSLTLPLSLWSTPPSPSVRTHELRRHDGVSGRQRLRMRSASVQAGGGGGVVCACARGKSRAAAVGGRLGVSARGRAAGRPVARNESGAQINKTTGNIDASRILNLYQFTQLYREITVQASGVLTQDSSMSDGTTAGVSSVSSSHASLWLGKIKQMTDEEECCICMDGRADLILPCAHSFCQKCIDKWSDRNRNCPICRLQVTEAGDSWVVSEAPTEEDIASYILNLADEAGQPHKP</sequence>
<dbReference type="Proteomes" id="UP000314986">
    <property type="component" value="Unassembled WGS sequence"/>
</dbReference>
<reference evidence="14" key="3">
    <citation type="journal article" date="2014" name="Nature">
        <title>Elephant shark genome provides unique insights into gnathostome evolution.</title>
        <authorList>
            <consortium name="International Elephant Shark Genome Sequencing Consortium"/>
            <person name="Venkatesh B."/>
            <person name="Lee A.P."/>
            <person name="Ravi V."/>
            <person name="Maurya A.K."/>
            <person name="Lian M.M."/>
            <person name="Swann J.B."/>
            <person name="Ohta Y."/>
            <person name="Flajnik M.F."/>
            <person name="Sutoh Y."/>
            <person name="Kasahara M."/>
            <person name="Hoon S."/>
            <person name="Gangu V."/>
            <person name="Roy S.W."/>
            <person name="Irimia M."/>
            <person name="Korzh V."/>
            <person name="Kondrychyn I."/>
            <person name="Lim Z.W."/>
            <person name="Tay B.H."/>
            <person name="Tohari S."/>
            <person name="Kong K.W."/>
            <person name="Ho S."/>
            <person name="Lorente-Galdos B."/>
            <person name="Quilez J."/>
            <person name="Marques-Bonet T."/>
            <person name="Raney B.J."/>
            <person name="Ingham P.W."/>
            <person name="Tay A."/>
            <person name="Hillier L.W."/>
            <person name="Minx P."/>
            <person name="Boehm T."/>
            <person name="Wilson R.K."/>
            <person name="Brenner S."/>
            <person name="Warren W.C."/>
        </authorList>
    </citation>
    <scope>NUCLEOTIDE SEQUENCE [LARGE SCALE GENOMIC DNA]</scope>
</reference>
<dbReference type="InterPro" id="IPR001841">
    <property type="entry name" value="Znf_RING"/>
</dbReference>
<dbReference type="Gene3D" id="3.30.40.10">
    <property type="entry name" value="Zinc/RING finger domain, C3HC4 (zinc finger)"/>
    <property type="match status" value="1"/>
</dbReference>
<dbReference type="InterPro" id="IPR017907">
    <property type="entry name" value="Znf_RING_CS"/>
</dbReference>
<evidence type="ECO:0000256" key="2">
    <source>
        <dbReference type="ARBA" id="ARBA00004635"/>
    </source>
</evidence>
<dbReference type="GO" id="GO:0051865">
    <property type="term" value="P:protein autoubiquitination"/>
    <property type="evidence" value="ECO:0007669"/>
    <property type="project" value="TreeGrafter"/>
</dbReference>
<evidence type="ECO:0000313" key="13">
    <source>
        <dbReference type="Ensembl" id="ENSCMIP00000046430.1"/>
    </source>
</evidence>
<dbReference type="AlphaFoldDB" id="A0A4W3KH05"/>
<keyword evidence="5" id="KW-0479">Metal-binding</keyword>
<evidence type="ECO:0000313" key="14">
    <source>
        <dbReference type="Proteomes" id="UP000314986"/>
    </source>
</evidence>
<dbReference type="STRING" id="7868.ENSCMIP00000046430"/>
<evidence type="ECO:0000256" key="5">
    <source>
        <dbReference type="ARBA" id="ARBA00022723"/>
    </source>
</evidence>
<organism evidence="13 14">
    <name type="scientific">Callorhinchus milii</name>
    <name type="common">Ghost shark</name>
    <dbReference type="NCBI Taxonomy" id="7868"/>
    <lineage>
        <taxon>Eukaryota</taxon>
        <taxon>Metazoa</taxon>
        <taxon>Chordata</taxon>
        <taxon>Craniata</taxon>
        <taxon>Vertebrata</taxon>
        <taxon>Chondrichthyes</taxon>
        <taxon>Holocephali</taxon>
        <taxon>Chimaeriformes</taxon>
        <taxon>Callorhinchidae</taxon>
        <taxon>Callorhinchus</taxon>
    </lineage>
</organism>
<evidence type="ECO:0000256" key="7">
    <source>
        <dbReference type="ARBA" id="ARBA00022833"/>
    </source>
</evidence>
<reference evidence="14" key="2">
    <citation type="journal article" date="2007" name="PLoS Biol.">
        <title>Survey sequencing and comparative analysis of the elephant shark (Callorhinchus milii) genome.</title>
        <authorList>
            <person name="Venkatesh B."/>
            <person name="Kirkness E.F."/>
            <person name="Loh Y.H."/>
            <person name="Halpern A.L."/>
            <person name="Lee A.P."/>
            <person name="Johnson J."/>
            <person name="Dandona N."/>
            <person name="Viswanathan L.D."/>
            <person name="Tay A."/>
            <person name="Venter J.C."/>
            <person name="Strausberg R.L."/>
            <person name="Brenner S."/>
        </authorList>
    </citation>
    <scope>NUCLEOTIDE SEQUENCE [LARGE SCALE GENOMIC DNA]</scope>
</reference>
<dbReference type="SMART" id="SM00184">
    <property type="entry name" value="RING"/>
    <property type="match status" value="1"/>
</dbReference>
<keyword evidence="7" id="KW-0862">Zinc</keyword>
<dbReference type="GO" id="GO:0016020">
    <property type="term" value="C:membrane"/>
    <property type="evidence" value="ECO:0007669"/>
    <property type="project" value="UniProtKB-SubCell"/>
</dbReference>
<keyword evidence="8 11" id="KW-0472">Membrane</keyword>
<keyword evidence="14" id="KW-1185">Reference proteome</keyword>
<evidence type="ECO:0000256" key="6">
    <source>
        <dbReference type="ARBA" id="ARBA00022771"/>
    </source>
</evidence>
<comment type="function">
    <text evidence="1">May be involved in spermatogenesis.</text>
</comment>
<dbReference type="PANTHER" id="PTHR12109">
    <property type="entry name" value="RING FINGER PROTEIN 141-RELATED"/>
    <property type="match status" value="1"/>
</dbReference>
<dbReference type="PANTHER" id="PTHR12109:SF3">
    <property type="entry name" value="RING FINGER PROTEIN 141"/>
    <property type="match status" value="1"/>
</dbReference>
<dbReference type="Pfam" id="PF13639">
    <property type="entry name" value="zf-RING_2"/>
    <property type="match status" value="1"/>
</dbReference>
<dbReference type="InterPro" id="IPR043400">
    <property type="entry name" value="RING-HC_RNF141"/>
</dbReference>
<dbReference type="InterPro" id="IPR013083">
    <property type="entry name" value="Znf_RING/FYVE/PHD"/>
</dbReference>
<reference evidence="13" key="4">
    <citation type="submission" date="2025-08" db="UniProtKB">
        <authorList>
            <consortium name="Ensembl"/>
        </authorList>
    </citation>
    <scope>IDENTIFICATION</scope>
</reference>
<keyword evidence="11" id="KW-1133">Transmembrane helix</keyword>
<dbReference type="SUPFAM" id="SSF57850">
    <property type="entry name" value="RING/U-box"/>
    <property type="match status" value="1"/>
</dbReference>
<evidence type="ECO:0000256" key="8">
    <source>
        <dbReference type="ARBA" id="ARBA00023136"/>
    </source>
</evidence>
<gene>
    <name evidence="13" type="primary">rnf141</name>
</gene>
<dbReference type="InParanoid" id="A0A4W3KH05"/>
<accession>A0A4W3KH05</accession>
<dbReference type="InterPro" id="IPR047126">
    <property type="entry name" value="RNF141-like"/>
</dbReference>